<dbReference type="Pfam" id="PF10127">
    <property type="entry name" value="RlaP"/>
    <property type="match status" value="1"/>
</dbReference>
<name>A0ABN3PV09_9ACTN</name>
<proteinExistence type="predicted"/>
<dbReference type="RefSeq" id="WP_344543065.1">
    <property type="nucleotide sequence ID" value="NZ_BAAATD010000005.1"/>
</dbReference>
<dbReference type="EMBL" id="BAAATD010000005">
    <property type="protein sequence ID" value="GAA2602755.1"/>
    <property type="molecule type" value="Genomic_DNA"/>
</dbReference>
<accession>A0ABN3PV09</accession>
<evidence type="ECO:0000313" key="2">
    <source>
        <dbReference type="Proteomes" id="UP001501509"/>
    </source>
</evidence>
<organism evidence="1 2">
    <name type="scientific">Actinomadura fulvescens</name>
    <dbReference type="NCBI Taxonomy" id="46160"/>
    <lineage>
        <taxon>Bacteria</taxon>
        <taxon>Bacillati</taxon>
        <taxon>Actinomycetota</taxon>
        <taxon>Actinomycetes</taxon>
        <taxon>Streptosporangiales</taxon>
        <taxon>Thermomonosporaceae</taxon>
        <taxon>Actinomadura</taxon>
    </lineage>
</organism>
<dbReference type="InterPro" id="IPR018775">
    <property type="entry name" value="RlaP"/>
</dbReference>
<comment type="caution">
    <text evidence="1">The sequence shown here is derived from an EMBL/GenBank/DDBJ whole genome shotgun (WGS) entry which is preliminary data.</text>
</comment>
<dbReference type="Proteomes" id="UP001501509">
    <property type="component" value="Unassembled WGS sequence"/>
</dbReference>
<keyword evidence="2" id="KW-1185">Reference proteome</keyword>
<dbReference type="PANTHER" id="PTHR34817:SF1">
    <property type="entry name" value="NUCLEOTIDYLTRANSFERASE"/>
    <property type="match status" value="1"/>
</dbReference>
<gene>
    <name evidence="1" type="ORF">GCM10010411_40750</name>
</gene>
<sequence>MNVLLSGIVGSTAYGLATPESDVDRLGVYAAPTEQFHGLHLPIGKKASKVSTNPDVTFHEAGKWAGLALGCNPTATELAWLPDDLYETRTALGDDLIAIRGAFLSAGRVRDAYLGYAVAQFKRLESRGDGSFSADTRKRTAKHARHLYRLVSQGELLYATGHLQIRLDDPEKFRSFGERVAAGGIEEARAMLAAAEERIGRIRTPLPERPDEETVERWLHAVRAAHYSAPA</sequence>
<evidence type="ECO:0008006" key="3">
    <source>
        <dbReference type="Google" id="ProtNLM"/>
    </source>
</evidence>
<evidence type="ECO:0000313" key="1">
    <source>
        <dbReference type="EMBL" id="GAA2602755.1"/>
    </source>
</evidence>
<protein>
    <recommendedName>
        <fullName evidence="3">Nucleotidyltransferase</fullName>
    </recommendedName>
</protein>
<dbReference type="PANTHER" id="PTHR34817">
    <property type="entry name" value="NUCLEOTIDYLTRANSFERASE"/>
    <property type="match status" value="1"/>
</dbReference>
<reference evidence="1 2" key="1">
    <citation type="journal article" date="2019" name="Int. J. Syst. Evol. Microbiol.">
        <title>The Global Catalogue of Microorganisms (GCM) 10K type strain sequencing project: providing services to taxonomists for standard genome sequencing and annotation.</title>
        <authorList>
            <consortium name="The Broad Institute Genomics Platform"/>
            <consortium name="The Broad Institute Genome Sequencing Center for Infectious Disease"/>
            <person name="Wu L."/>
            <person name="Ma J."/>
        </authorList>
    </citation>
    <scope>NUCLEOTIDE SEQUENCE [LARGE SCALE GENOMIC DNA]</scope>
    <source>
        <strain evidence="1 2">JCM 6833</strain>
    </source>
</reference>